<organism evidence="2 3">
    <name type="scientific">Marinicauda salina</name>
    <dbReference type="NCBI Taxonomy" id="2135793"/>
    <lineage>
        <taxon>Bacteria</taxon>
        <taxon>Pseudomonadati</taxon>
        <taxon>Pseudomonadota</taxon>
        <taxon>Alphaproteobacteria</taxon>
        <taxon>Maricaulales</taxon>
        <taxon>Maricaulaceae</taxon>
        <taxon>Marinicauda</taxon>
    </lineage>
</organism>
<dbReference type="InterPro" id="IPR001633">
    <property type="entry name" value="EAL_dom"/>
</dbReference>
<evidence type="ECO:0000313" key="2">
    <source>
        <dbReference type="EMBL" id="PWE17654.1"/>
    </source>
</evidence>
<gene>
    <name evidence="2" type="ORF">DDZ18_08320</name>
</gene>
<reference evidence="3" key="1">
    <citation type="submission" date="2018-05" db="EMBL/GenBank/DDBJ databases">
        <authorList>
            <person name="Liu B.-T."/>
        </authorList>
    </citation>
    <scope>NUCLEOTIDE SEQUENCE [LARGE SCALE GENOMIC DNA]</scope>
    <source>
        <strain evidence="3">WD6-1</strain>
    </source>
</reference>
<dbReference type="GO" id="GO:0071111">
    <property type="term" value="F:cyclic-guanylate-specific phosphodiesterase activity"/>
    <property type="evidence" value="ECO:0007669"/>
    <property type="project" value="InterPro"/>
</dbReference>
<proteinExistence type="predicted"/>
<sequence length="382" mass="39603">MSDPDDAPFAAAVRAAGAVAVSLDLRSARLALSGEAGTLGLARCAQGPSLEALRAAVAPADRDVLDAMADGRRCDARIRIVGDDHRVRYARLIGGASDAVWRGLVTPAGADPDGGRGRLEREAALAAAVDAGDVLAYHQPIVALASERLIGFEALARWRRPGEGVLGPDDFFDLAIDLDLVGGIGEQVRRAAIHDLSAWRAAYEAGRALTVSANATAGELTAPGFADALIGAVRGAELARGAFRLEINETEVMRDPDACAEVLHALRAAGVGLALDDFGTGYSSLARLDRFPFDVVKVDQYFVRAMIADPSAMKIVASVVKLARNLGMATIAEGVETAEMADLVAEAGCDAAQGFHYAGALPPEAAAETVRDGLAGRFGPPA</sequence>
<evidence type="ECO:0000259" key="1">
    <source>
        <dbReference type="PROSITE" id="PS50883"/>
    </source>
</evidence>
<keyword evidence="3" id="KW-1185">Reference proteome</keyword>
<dbReference type="PROSITE" id="PS50883">
    <property type="entry name" value="EAL"/>
    <property type="match status" value="1"/>
</dbReference>
<dbReference type="SUPFAM" id="SSF141868">
    <property type="entry name" value="EAL domain-like"/>
    <property type="match status" value="1"/>
</dbReference>
<dbReference type="PANTHER" id="PTHR33121">
    <property type="entry name" value="CYCLIC DI-GMP PHOSPHODIESTERASE PDEF"/>
    <property type="match status" value="1"/>
</dbReference>
<dbReference type="PANTHER" id="PTHR33121:SF70">
    <property type="entry name" value="SIGNALING PROTEIN YKOW"/>
    <property type="match status" value="1"/>
</dbReference>
<dbReference type="InterPro" id="IPR050706">
    <property type="entry name" value="Cyclic-di-GMP_PDE-like"/>
</dbReference>
<dbReference type="InterPro" id="IPR035919">
    <property type="entry name" value="EAL_sf"/>
</dbReference>
<dbReference type="CDD" id="cd01948">
    <property type="entry name" value="EAL"/>
    <property type="match status" value="1"/>
</dbReference>
<comment type="caution">
    <text evidence="2">The sequence shown here is derived from an EMBL/GenBank/DDBJ whole genome shotgun (WGS) entry which is preliminary data.</text>
</comment>
<dbReference type="Gene3D" id="3.20.20.450">
    <property type="entry name" value="EAL domain"/>
    <property type="match status" value="1"/>
</dbReference>
<evidence type="ECO:0000313" key="3">
    <source>
        <dbReference type="Proteomes" id="UP000245168"/>
    </source>
</evidence>
<protein>
    <recommendedName>
        <fullName evidence="1">EAL domain-containing protein</fullName>
    </recommendedName>
</protein>
<dbReference type="Proteomes" id="UP000245168">
    <property type="component" value="Unassembled WGS sequence"/>
</dbReference>
<accession>A0A2U2BUL7</accession>
<dbReference type="Pfam" id="PF00563">
    <property type="entry name" value="EAL"/>
    <property type="match status" value="1"/>
</dbReference>
<feature type="domain" description="EAL" evidence="1">
    <location>
        <begin position="118"/>
        <end position="374"/>
    </location>
</feature>
<dbReference type="EMBL" id="QEXV01000003">
    <property type="protein sequence ID" value="PWE17654.1"/>
    <property type="molecule type" value="Genomic_DNA"/>
</dbReference>
<name>A0A2U2BUL7_9PROT</name>
<dbReference type="OrthoDB" id="7279500at2"/>
<dbReference type="RefSeq" id="WP_109252885.1">
    <property type="nucleotide sequence ID" value="NZ_QEXV01000003.1"/>
</dbReference>
<dbReference type="SMART" id="SM00052">
    <property type="entry name" value="EAL"/>
    <property type="match status" value="1"/>
</dbReference>
<dbReference type="AlphaFoldDB" id="A0A2U2BUL7"/>